<evidence type="ECO:0000256" key="3">
    <source>
        <dbReference type="ARBA" id="ARBA00022449"/>
    </source>
</evidence>
<sequence length="465" mass="50138">MRTNLSAFARYRAELRELLYLAGPIMGAQLATTGMTFVDTSMAGQYSAMDLAAIALGSSIWMPVYLLIRGILMAITPTVAHLYGARQTGEIGGQVRQGLWVALLMSLLALVFIYKSDVVLQWLQVEPEMAAKTLEYLKALAWGIPAICLFQALTCYCEGMGKTKPSMVFSFIALALNIPLNYVLIYGKFGFPELGGVGCGYATAVCFWVMFLMMAGYTMLGQQHRKIGLFDHWDLPSLSIISSQLKLGVPIGLAIFFEASIFSVVALLIGKLGAIVVAGHQIALNFTSLAFMVPMSLAMGLTIRVGQALGAGKTEQAAYSSYAGIATTLVSATVSASVMMFLPGVVTSIYTQNPEVAILAAQLLVYAALFQYADGIQIAANGALRGYKDTRVPMAMILFACWGVALPLGYILGLTDWIVEPMGPHGLWIGLVTALTMGAFLLTLRLRAIIRRNRMLASEIMPMPA</sequence>
<feature type="transmembrane region" description="Helical" evidence="10">
    <location>
        <begin position="201"/>
        <end position="220"/>
    </location>
</feature>
<evidence type="ECO:0000256" key="4">
    <source>
        <dbReference type="ARBA" id="ARBA00022475"/>
    </source>
</evidence>
<feature type="transmembrane region" description="Helical" evidence="10">
    <location>
        <begin position="97"/>
        <end position="116"/>
    </location>
</feature>
<evidence type="ECO:0000256" key="6">
    <source>
        <dbReference type="ARBA" id="ARBA00022989"/>
    </source>
</evidence>
<feature type="transmembrane region" description="Helical" evidence="10">
    <location>
        <begin position="282"/>
        <end position="301"/>
    </location>
</feature>
<dbReference type="InterPro" id="IPR048279">
    <property type="entry name" value="MdtK-like"/>
</dbReference>
<protein>
    <recommendedName>
        <fullName evidence="9">Multidrug-efflux transporter</fullName>
    </recommendedName>
</protein>
<evidence type="ECO:0000256" key="10">
    <source>
        <dbReference type="SAM" id="Phobius"/>
    </source>
</evidence>
<feature type="transmembrane region" description="Helical" evidence="10">
    <location>
        <begin position="168"/>
        <end position="189"/>
    </location>
</feature>
<dbReference type="Proteomes" id="UP000027997">
    <property type="component" value="Unassembled WGS sequence"/>
</dbReference>
<organism evidence="11 12">
    <name type="scientific">Endozoicomonas elysicola</name>
    <dbReference type="NCBI Taxonomy" id="305900"/>
    <lineage>
        <taxon>Bacteria</taxon>
        <taxon>Pseudomonadati</taxon>
        <taxon>Pseudomonadota</taxon>
        <taxon>Gammaproteobacteria</taxon>
        <taxon>Oceanospirillales</taxon>
        <taxon>Endozoicomonadaceae</taxon>
        <taxon>Endozoicomonas</taxon>
    </lineage>
</organism>
<dbReference type="CDD" id="cd13131">
    <property type="entry name" value="MATE_NorM_like"/>
    <property type="match status" value="1"/>
</dbReference>
<feature type="transmembrane region" description="Helical" evidence="10">
    <location>
        <begin position="247"/>
        <end position="270"/>
    </location>
</feature>
<evidence type="ECO:0000256" key="5">
    <source>
        <dbReference type="ARBA" id="ARBA00022692"/>
    </source>
</evidence>
<dbReference type="Pfam" id="PF01554">
    <property type="entry name" value="MatE"/>
    <property type="match status" value="2"/>
</dbReference>
<dbReference type="InterPro" id="IPR002528">
    <property type="entry name" value="MATE_fam"/>
</dbReference>
<gene>
    <name evidence="11" type="ORF">GV64_23400</name>
</gene>
<keyword evidence="12" id="KW-1185">Reference proteome</keyword>
<dbReference type="GO" id="GO:0042910">
    <property type="term" value="F:xenobiotic transmembrane transporter activity"/>
    <property type="evidence" value="ECO:0007669"/>
    <property type="project" value="InterPro"/>
</dbReference>
<evidence type="ECO:0000313" key="11">
    <source>
        <dbReference type="EMBL" id="KEI73268.1"/>
    </source>
</evidence>
<dbReference type="PANTHER" id="PTHR43298">
    <property type="entry name" value="MULTIDRUG RESISTANCE PROTEIN NORM-RELATED"/>
    <property type="match status" value="1"/>
</dbReference>
<dbReference type="eggNOG" id="COG0534">
    <property type="taxonomic scope" value="Bacteria"/>
</dbReference>
<evidence type="ECO:0000256" key="2">
    <source>
        <dbReference type="ARBA" id="ARBA00022448"/>
    </source>
</evidence>
<feature type="transmembrane region" description="Helical" evidence="10">
    <location>
        <begin position="356"/>
        <end position="373"/>
    </location>
</feature>
<proteinExistence type="predicted"/>
<dbReference type="InterPro" id="IPR050222">
    <property type="entry name" value="MATE_MdtK"/>
</dbReference>
<keyword evidence="2" id="KW-0813">Transport</keyword>
<feature type="transmembrane region" description="Helical" evidence="10">
    <location>
        <begin position="58"/>
        <end position="85"/>
    </location>
</feature>
<dbReference type="GO" id="GO:0006811">
    <property type="term" value="P:monoatomic ion transport"/>
    <property type="evidence" value="ECO:0007669"/>
    <property type="project" value="UniProtKB-KW"/>
</dbReference>
<feature type="transmembrane region" description="Helical" evidence="10">
    <location>
        <begin position="394"/>
        <end position="413"/>
    </location>
</feature>
<keyword evidence="8 10" id="KW-0472">Membrane</keyword>
<name>A0A081KGJ2_9GAMM</name>
<comment type="caution">
    <text evidence="11">The sequence shown here is derived from an EMBL/GenBank/DDBJ whole genome shotgun (WGS) entry which is preliminary data.</text>
</comment>
<evidence type="ECO:0000256" key="7">
    <source>
        <dbReference type="ARBA" id="ARBA00023065"/>
    </source>
</evidence>
<dbReference type="GO" id="GO:0015297">
    <property type="term" value="F:antiporter activity"/>
    <property type="evidence" value="ECO:0007669"/>
    <property type="project" value="UniProtKB-KW"/>
</dbReference>
<evidence type="ECO:0000256" key="1">
    <source>
        <dbReference type="ARBA" id="ARBA00004429"/>
    </source>
</evidence>
<evidence type="ECO:0000313" key="12">
    <source>
        <dbReference type="Proteomes" id="UP000027997"/>
    </source>
</evidence>
<keyword evidence="4" id="KW-1003">Cell membrane</keyword>
<dbReference type="EMBL" id="JOJP01000001">
    <property type="protein sequence ID" value="KEI73268.1"/>
    <property type="molecule type" value="Genomic_DNA"/>
</dbReference>
<dbReference type="AlphaFoldDB" id="A0A081KGJ2"/>
<dbReference type="PIRSF" id="PIRSF006603">
    <property type="entry name" value="DinF"/>
    <property type="match status" value="1"/>
</dbReference>
<feature type="transmembrane region" description="Helical" evidence="10">
    <location>
        <begin position="322"/>
        <end position="350"/>
    </location>
</feature>
<evidence type="ECO:0000256" key="8">
    <source>
        <dbReference type="ARBA" id="ARBA00023136"/>
    </source>
</evidence>
<feature type="transmembrane region" description="Helical" evidence="10">
    <location>
        <begin position="425"/>
        <end position="446"/>
    </location>
</feature>
<dbReference type="STRING" id="305900.GV64_23400"/>
<keyword evidence="7" id="KW-0406">Ion transport</keyword>
<feature type="transmembrane region" description="Helical" evidence="10">
    <location>
        <begin position="18"/>
        <end position="38"/>
    </location>
</feature>
<accession>A0A081KGJ2</accession>
<dbReference type="PANTHER" id="PTHR43298:SF2">
    <property type="entry name" value="FMN_FAD EXPORTER YEEO-RELATED"/>
    <property type="match status" value="1"/>
</dbReference>
<keyword evidence="5 10" id="KW-0812">Transmembrane</keyword>
<comment type="subcellular location">
    <subcellularLocation>
        <location evidence="1">Cell inner membrane</location>
        <topology evidence="1">Multi-pass membrane protein</topology>
    </subcellularLocation>
</comment>
<reference evidence="11 12" key="1">
    <citation type="submission" date="2014-06" db="EMBL/GenBank/DDBJ databases">
        <title>Whole Genome Sequences of Three Symbiotic Endozoicomonas Bacteria.</title>
        <authorList>
            <person name="Neave M.J."/>
            <person name="Apprill A."/>
            <person name="Voolstra C.R."/>
        </authorList>
    </citation>
    <scope>NUCLEOTIDE SEQUENCE [LARGE SCALE GENOMIC DNA]</scope>
    <source>
        <strain evidence="11 12">DSM 22380</strain>
    </source>
</reference>
<dbReference type="NCBIfam" id="TIGR00797">
    <property type="entry name" value="matE"/>
    <property type="match status" value="1"/>
</dbReference>
<evidence type="ECO:0000256" key="9">
    <source>
        <dbReference type="ARBA" id="ARBA00031636"/>
    </source>
</evidence>
<dbReference type="GO" id="GO:0005886">
    <property type="term" value="C:plasma membrane"/>
    <property type="evidence" value="ECO:0007669"/>
    <property type="project" value="UniProtKB-SubCell"/>
</dbReference>
<feature type="transmembrane region" description="Helical" evidence="10">
    <location>
        <begin position="136"/>
        <end position="156"/>
    </location>
</feature>
<keyword evidence="3" id="KW-0050">Antiport</keyword>
<keyword evidence="6 10" id="KW-1133">Transmembrane helix</keyword>
<dbReference type="RefSeq" id="WP_020581800.1">
    <property type="nucleotide sequence ID" value="NZ_JOJP01000001.1"/>
</dbReference>